<keyword evidence="4" id="KW-0411">Iron-sulfur</keyword>
<comment type="caution">
    <text evidence="6">The sequence shown here is derived from an EMBL/GenBank/DDBJ whole genome shotgun (WGS) entry which is preliminary data.</text>
</comment>
<dbReference type="SFLD" id="SFLDS00029">
    <property type="entry name" value="Radical_SAM"/>
    <property type="match status" value="1"/>
</dbReference>
<dbReference type="GO" id="GO:0051536">
    <property type="term" value="F:iron-sulfur cluster binding"/>
    <property type="evidence" value="ECO:0007669"/>
    <property type="project" value="UniProtKB-KW"/>
</dbReference>
<accession>A0A7C4XFY2</accession>
<evidence type="ECO:0000256" key="2">
    <source>
        <dbReference type="ARBA" id="ARBA00022723"/>
    </source>
</evidence>
<dbReference type="PANTHER" id="PTHR11228">
    <property type="entry name" value="RADICAL SAM DOMAIN PROTEIN"/>
    <property type="match status" value="1"/>
</dbReference>
<dbReference type="InterPro" id="IPR058240">
    <property type="entry name" value="rSAM_sf"/>
</dbReference>
<dbReference type="AlphaFoldDB" id="A0A7C4XFY2"/>
<dbReference type="InterPro" id="IPR007197">
    <property type="entry name" value="rSAM"/>
</dbReference>
<dbReference type="EMBL" id="DTGZ01000139">
    <property type="protein sequence ID" value="HGV98151.1"/>
    <property type="molecule type" value="Genomic_DNA"/>
</dbReference>
<evidence type="ECO:0000256" key="4">
    <source>
        <dbReference type="ARBA" id="ARBA00023014"/>
    </source>
</evidence>
<evidence type="ECO:0000256" key="3">
    <source>
        <dbReference type="ARBA" id="ARBA00023004"/>
    </source>
</evidence>
<reference evidence="6" key="1">
    <citation type="journal article" date="2020" name="mSystems">
        <title>Genome- and Community-Level Interaction Insights into Carbon Utilization and Element Cycling Functions of Hydrothermarchaeota in Hydrothermal Sediment.</title>
        <authorList>
            <person name="Zhou Z."/>
            <person name="Liu Y."/>
            <person name="Xu W."/>
            <person name="Pan J."/>
            <person name="Luo Z.H."/>
            <person name="Li M."/>
        </authorList>
    </citation>
    <scope>NUCLEOTIDE SEQUENCE [LARGE SCALE GENOMIC DNA]</scope>
    <source>
        <strain evidence="6">SpSt-774</strain>
    </source>
</reference>
<dbReference type="Pfam" id="PF04055">
    <property type="entry name" value="Radical_SAM"/>
    <property type="match status" value="1"/>
</dbReference>
<feature type="domain" description="Radical SAM core" evidence="5">
    <location>
        <begin position="15"/>
        <end position="211"/>
    </location>
</feature>
<keyword evidence="2" id="KW-0479">Metal-binding</keyword>
<proteinExistence type="predicted"/>
<evidence type="ECO:0000256" key="1">
    <source>
        <dbReference type="ARBA" id="ARBA00022691"/>
    </source>
</evidence>
<dbReference type="InterPro" id="IPR050377">
    <property type="entry name" value="Radical_SAM_PqqE_MftC-like"/>
</dbReference>
<dbReference type="GO" id="GO:0003824">
    <property type="term" value="F:catalytic activity"/>
    <property type="evidence" value="ECO:0007669"/>
    <property type="project" value="InterPro"/>
</dbReference>
<dbReference type="Gene3D" id="3.20.20.70">
    <property type="entry name" value="Aldolase class I"/>
    <property type="match status" value="1"/>
</dbReference>
<evidence type="ECO:0000313" key="6">
    <source>
        <dbReference type="EMBL" id="HGV98151.1"/>
    </source>
</evidence>
<dbReference type="PANTHER" id="PTHR11228:SF7">
    <property type="entry name" value="PQQA PEPTIDE CYCLASE"/>
    <property type="match status" value="1"/>
</dbReference>
<gene>
    <name evidence="6" type="ORF">ENV60_07640</name>
</gene>
<dbReference type="SFLD" id="SFLDG01067">
    <property type="entry name" value="SPASM/twitch_domain_containing"/>
    <property type="match status" value="1"/>
</dbReference>
<dbReference type="InterPro" id="IPR013785">
    <property type="entry name" value="Aldolase_TIM"/>
</dbReference>
<dbReference type="PROSITE" id="PS51918">
    <property type="entry name" value="RADICAL_SAM"/>
    <property type="match status" value="1"/>
</dbReference>
<dbReference type="SUPFAM" id="SSF102114">
    <property type="entry name" value="Radical SAM enzymes"/>
    <property type="match status" value="1"/>
</dbReference>
<protein>
    <submittedName>
        <fullName evidence="6">Radical SAM protein</fullName>
    </submittedName>
</protein>
<keyword evidence="1" id="KW-0949">S-adenosyl-L-methionine</keyword>
<dbReference type="GO" id="GO:0046872">
    <property type="term" value="F:metal ion binding"/>
    <property type="evidence" value="ECO:0007669"/>
    <property type="project" value="UniProtKB-KW"/>
</dbReference>
<keyword evidence="3" id="KW-0408">Iron</keyword>
<name>A0A7C4XFY2_UNCW3</name>
<evidence type="ECO:0000259" key="5">
    <source>
        <dbReference type="PROSITE" id="PS51918"/>
    </source>
</evidence>
<sequence>MRNPVIFLSTLFNGLAKRPFFISHLITGKCNARCPTCRWRSEKSDGSLTEILNFYKQAKIEGFYSTTLWGGEPLMRDDIFEIVRSIKEMGFKIGLITNGNYLNEKIEITKHLDFLIISMDAVGEKLDTLRGITGLYERISDAVNKIKNKRLMINTVVSNFSYPDCLKVADFAKKYNCIIFYEYPIGKGLLEKKISFAAFMQILKLKDRGYPIGNSRQYLISAAREDFEYKCRVRDFSITVFNDGSIRNCITGEFIGNTYFEDLRLILMRKEFQNLRKISHQCNRCTDSGAYESSRTIRLKFDAVFNSLRLFWGKT</sequence>
<organism evidence="6">
    <name type="scientific">candidate division WOR-3 bacterium</name>
    <dbReference type="NCBI Taxonomy" id="2052148"/>
    <lineage>
        <taxon>Bacteria</taxon>
        <taxon>Bacteria division WOR-3</taxon>
    </lineage>
</organism>
<dbReference type="CDD" id="cd01335">
    <property type="entry name" value="Radical_SAM"/>
    <property type="match status" value="1"/>
</dbReference>